<sequence length="38" mass="4063">MEPVDRIGNTSLTSRFKANTRPVGLVVIVAHPSTNGRA</sequence>
<accession>A0A0U2YUN7</accession>
<dbReference type="AlphaFoldDB" id="A0A0U2YUN7"/>
<name>A0A0U2YUN7_RHILV</name>
<proteinExistence type="predicted"/>
<reference evidence="1" key="1">
    <citation type="submission" date="2015-10" db="EMBL/GenBank/DDBJ databases">
        <title>Comparative analysis of sym-gene organization in Rhizobium leguminosarum bv. viciae strains, isolated from different host plants and demonstrating clear differences in symbiotic specificity.</title>
        <authorList>
            <person name="Chirak E.R."/>
            <person name="Kimeklis A.K."/>
            <person name="Andronov E.E."/>
        </authorList>
    </citation>
    <scope>NUCLEOTIDE SEQUENCE</scope>
    <source>
        <strain evidence="1">Vaf12</strain>
    </source>
</reference>
<evidence type="ECO:0000313" key="1">
    <source>
        <dbReference type="EMBL" id="ALU64377.1"/>
    </source>
</evidence>
<organism evidence="1">
    <name type="scientific">Rhizobium leguminosarum bv. viciae</name>
    <dbReference type="NCBI Taxonomy" id="387"/>
    <lineage>
        <taxon>Bacteria</taxon>
        <taxon>Pseudomonadati</taxon>
        <taxon>Pseudomonadota</taxon>
        <taxon>Alphaproteobacteria</taxon>
        <taxon>Hyphomicrobiales</taxon>
        <taxon>Rhizobiaceae</taxon>
        <taxon>Rhizobium/Agrobacterium group</taxon>
        <taxon>Rhizobium</taxon>
    </lineage>
</organism>
<dbReference type="EMBL" id="KT944070">
    <property type="protein sequence ID" value="ALU64377.1"/>
    <property type="molecule type" value="Genomic_DNA"/>
</dbReference>
<protein>
    <submittedName>
        <fullName evidence="1">Uncharacterized protein</fullName>
    </submittedName>
</protein>